<keyword evidence="5" id="KW-1185">Reference proteome</keyword>
<accession>A0A918NW69</accession>
<sequence length="208" mass="20111">MEPTALRPRPMPGRETVPGDPSRSARGPRPAPRRGRRLLIALLVPVAAAALVLAGVGLGTVGTAVLGAHGPADPRARAQAGGEREGAEGARAAAARAGGAPSPGASASVSPKAGPAAREVRATLGVEAVDAAAGPGALLVGVHVPGPGHAAGLVRGDVLLTLGGTRVDSVADLVGAVAAAEPGTALVLTVRHASGVHQQLSVTPAVVT</sequence>
<dbReference type="InterPro" id="IPR036034">
    <property type="entry name" value="PDZ_sf"/>
</dbReference>
<proteinExistence type="predicted"/>
<evidence type="ECO:0000256" key="2">
    <source>
        <dbReference type="SAM" id="Phobius"/>
    </source>
</evidence>
<feature type="region of interest" description="Disordered" evidence="1">
    <location>
        <begin position="67"/>
        <end position="113"/>
    </location>
</feature>
<reference evidence="4" key="1">
    <citation type="journal article" date="2014" name="Int. J. Syst. Evol. Microbiol.">
        <title>Complete genome sequence of Corynebacterium casei LMG S-19264T (=DSM 44701T), isolated from a smear-ripened cheese.</title>
        <authorList>
            <consortium name="US DOE Joint Genome Institute (JGI-PGF)"/>
            <person name="Walter F."/>
            <person name="Albersmeier A."/>
            <person name="Kalinowski J."/>
            <person name="Ruckert C."/>
        </authorList>
    </citation>
    <scope>NUCLEOTIDE SEQUENCE</scope>
    <source>
        <strain evidence="4">JCM 4790</strain>
    </source>
</reference>
<keyword evidence="2" id="KW-0812">Transmembrane</keyword>
<dbReference type="InterPro" id="IPR001478">
    <property type="entry name" value="PDZ"/>
</dbReference>
<evidence type="ECO:0000313" key="4">
    <source>
        <dbReference type="EMBL" id="GGY02135.1"/>
    </source>
</evidence>
<organism evidence="4 5">
    <name type="scientific">Streptomyces minutiscleroticus</name>
    <dbReference type="NCBI Taxonomy" id="68238"/>
    <lineage>
        <taxon>Bacteria</taxon>
        <taxon>Bacillati</taxon>
        <taxon>Actinomycetota</taxon>
        <taxon>Actinomycetes</taxon>
        <taxon>Kitasatosporales</taxon>
        <taxon>Streptomycetaceae</taxon>
        <taxon>Streptomyces</taxon>
    </lineage>
</organism>
<dbReference type="AlphaFoldDB" id="A0A918NW69"/>
<dbReference type="Proteomes" id="UP000619244">
    <property type="component" value="Unassembled WGS sequence"/>
</dbReference>
<dbReference type="Pfam" id="PF13180">
    <property type="entry name" value="PDZ_2"/>
    <property type="match status" value="1"/>
</dbReference>
<keyword evidence="2" id="KW-1133">Transmembrane helix</keyword>
<gene>
    <name evidence="4" type="ORF">GCM10010358_65090</name>
</gene>
<evidence type="ECO:0000259" key="3">
    <source>
        <dbReference type="Pfam" id="PF13180"/>
    </source>
</evidence>
<keyword evidence="2" id="KW-0472">Membrane</keyword>
<evidence type="ECO:0000313" key="5">
    <source>
        <dbReference type="Proteomes" id="UP000619244"/>
    </source>
</evidence>
<dbReference type="Gene3D" id="2.30.42.10">
    <property type="match status" value="1"/>
</dbReference>
<feature type="compositionally biased region" description="Basic and acidic residues" evidence="1">
    <location>
        <begin position="72"/>
        <end position="88"/>
    </location>
</feature>
<comment type="caution">
    <text evidence="4">The sequence shown here is derived from an EMBL/GenBank/DDBJ whole genome shotgun (WGS) entry which is preliminary data.</text>
</comment>
<evidence type="ECO:0000256" key="1">
    <source>
        <dbReference type="SAM" id="MobiDB-lite"/>
    </source>
</evidence>
<name>A0A918NW69_9ACTN</name>
<feature type="compositionally biased region" description="Low complexity" evidence="1">
    <location>
        <begin position="89"/>
        <end position="113"/>
    </location>
</feature>
<protein>
    <submittedName>
        <fullName evidence="4">PDZ domain-containing protein</fullName>
    </submittedName>
</protein>
<reference evidence="4" key="2">
    <citation type="submission" date="2020-09" db="EMBL/GenBank/DDBJ databases">
        <authorList>
            <person name="Sun Q."/>
            <person name="Ohkuma M."/>
        </authorList>
    </citation>
    <scope>NUCLEOTIDE SEQUENCE</scope>
    <source>
        <strain evidence="4">JCM 4790</strain>
    </source>
</reference>
<feature type="region of interest" description="Disordered" evidence="1">
    <location>
        <begin position="1"/>
        <end position="32"/>
    </location>
</feature>
<dbReference type="EMBL" id="BMVU01000047">
    <property type="protein sequence ID" value="GGY02135.1"/>
    <property type="molecule type" value="Genomic_DNA"/>
</dbReference>
<dbReference type="SUPFAM" id="SSF50156">
    <property type="entry name" value="PDZ domain-like"/>
    <property type="match status" value="1"/>
</dbReference>
<feature type="domain" description="PDZ" evidence="3">
    <location>
        <begin position="124"/>
        <end position="196"/>
    </location>
</feature>
<feature type="transmembrane region" description="Helical" evidence="2">
    <location>
        <begin position="38"/>
        <end position="58"/>
    </location>
</feature>
<dbReference type="RefSeq" id="WP_190193931.1">
    <property type="nucleotide sequence ID" value="NZ_BMVU01000047.1"/>
</dbReference>